<reference evidence="1 2" key="1">
    <citation type="journal article" date="2024" name="G3 (Bethesda)">
        <title>Genome assembly of Hibiscus sabdariffa L. provides insights into metabolisms of medicinal natural products.</title>
        <authorList>
            <person name="Kim T."/>
        </authorList>
    </citation>
    <scope>NUCLEOTIDE SEQUENCE [LARGE SCALE GENOMIC DNA]</scope>
    <source>
        <strain evidence="1">TK-2024</strain>
        <tissue evidence="1">Old leaves</tissue>
    </source>
</reference>
<proteinExistence type="predicted"/>
<keyword evidence="2" id="KW-1185">Reference proteome</keyword>
<organism evidence="1 2">
    <name type="scientific">Hibiscus sabdariffa</name>
    <name type="common">roselle</name>
    <dbReference type="NCBI Taxonomy" id="183260"/>
    <lineage>
        <taxon>Eukaryota</taxon>
        <taxon>Viridiplantae</taxon>
        <taxon>Streptophyta</taxon>
        <taxon>Embryophyta</taxon>
        <taxon>Tracheophyta</taxon>
        <taxon>Spermatophyta</taxon>
        <taxon>Magnoliopsida</taxon>
        <taxon>eudicotyledons</taxon>
        <taxon>Gunneridae</taxon>
        <taxon>Pentapetalae</taxon>
        <taxon>rosids</taxon>
        <taxon>malvids</taxon>
        <taxon>Malvales</taxon>
        <taxon>Malvaceae</taxon>
        <taxon>Malvoideae</taxon>
        <taxon>Hibiscus</taxon>
    </lineage>
</organism>
<dbReference type="EMBL" id="JBBPBM010000039">
    <property type="protein sequence ID" value="KAK8526496.1"/>
    <property type="molecule type" value="Genomic_DNA"/>
</dbReference>
<protein>
    <submittedName>
        <fullName evidence="1">Uncharacterized protein</fullName>
    </submittedName>
</protein>
<name>A0ABR2CZQ4_9ROSI</name>
<sequence length="85" mass="9612">MPPVRVCTGLRRQRIPSSRLSEQRNYPLTAGFGDMAMPGVWWCPSWAETTMISKPRHAAKMAVATALLQKPYLQFGKHQETVDLI</sequence>
<dbReference type="Proteomes" id="UP001472677">
    <property type="component" value="Unassembled WGS sequence"/>
</dbReference>
<accession>A0ABR2CZQ4</accession>
<evidence type="ECO:0000313" key="1">
    <source>
        <dbReference type="EMBL" id="KAK8526496.1"/>
    </source>
</evidence>
<comment type="caution">
    <text evidence="1">The sequence shown here is derived from an EMBL/GenBank/DDBJ whole genome shotgun (WGS) entry which is preliminary data.</text>
</comment>
<gene>
    <name evidence="1" type="ORF">V6N12_020966</name>
</gene>
<evidence type="ECO:0000313" key="2">
    <source>
        <dbReference type="Proteomes" id="UP001472677"/>
    </source>
</evidence>